<evidence type="ECO:0000313" key="2">
    <source>
        <dbReference type="EMBL" id="SKC87162.1"/>
    </source>
</evidence>
<name>A0A1T5MG28_9BACT</name>
<evidence type="ECO:0000256" key="1">
    <source>
        <dbReference type="SAM" id="Phobius"/>
    </source>
</evidence>
<accession>A0A1T5MG28</accession>
<dbReference type="RefSeq" id="WP_079689823.1">
    <property type="nucleotide sequence ID" value="NZ_FUZU01000004.1"/>
</dbReference>
<dbReference type="OrthoDB" id="794540at2"/>
<reference evidence="2 3" key="1">
    <citation type="submission" date="2017-02" db="EMBL/GenBank/DDBJ databases">
        <authorList>
            <person name="Peterson S.W."/>
        </authorList>
    </citation>
    <scope>NUCLEOTIDE SEQUENCE [LARGE SCALE GENOMIC DNA]</scope>
    <source>
        <strain evidence="2 3">DSM 25262</strain>
    </source>
</reference>
<keyword evidence="1" id="KW-0812">Transmembrane</keyword>
<dbReference type="Proteomes" id="UP000190961">
    <property type="component" value="Unassembled WGS sequence"/>
</dbReference>
<evidence type="ECO:0000313" key="3">
    <source>
        <dbReference type="Proteomes" id="UP000190961"/>
    </source>
</evidence>
<dbReference type="InterPro" id="IPR021279">
    <property type="entry name" value="DUF2721"/>
</dbReference>
<keyword evidence="1" id="KW-0472">Membrane</keyword>
<feature type="transmembrane region" description="Helical" evidence="1">
    <location>
        <begin position="110"/>
        <end position="135"/>
    </location>
</feature>
<keyword evidence="1" id="KW-1133">Transmembrane helix</keyword>
<gene>
    <name evidence="2" type="ORF">SAMN05660236_5345</name>
</gene>
<dbReference type="AlphaFoldDB" id="A0A1T5MG28"/>
<protein>
    <recommendedName>
        <fullName evidence="4">DUF2721 domain-containing protein</fullName>
    </recommendedName>
</protein>
<dbReference type="Pfam" id="PF11026">
    <property type="entry name" value="DUF2721"/>
    <property type="match status" value="1"/>
</dbReference>
<keyword evidence="3" id="KW-1185">Reference proteome</keyword>
<feature type="transmembrane region" description="Helical" evidence="1">
    <location>
        <begin position="6"/>
        <end position="29"/>
    </location>
</feature>
<sequence>MRELSAVLNVLSAMITPAVLILASGSLLLTTSQRLNRAIDRARAISDVMSNEKTMAAFSKARKQLLSKQIVSATRRAWLLQRAISSICVALALFVATSMSIGVVEVTQSHYIWIPSVLGMIGISVLFYSTILFILETRIAYRSVQREMNFIIAESKDFDTGGDDKP</sequence>
<dbReference type="EMBL" id="FUZU01000004">
    <property type="protein sequence ID" value="SKC87162.1"/>
    <property type="molecule type" value="Genomic_DNA"/>
</dbReference>
<proteinExistence type="predicted"/>
<feature type="transmembrane region" description="Helical" evidence="1">
    <location>
        <begin position="83"/>
        <end position="104"/>
    </location>
</feature>
<organism evidence="2 3">
    <name type="scientific">Ohtaekwangia koreensis</name>
    <dbReference type="NCBI Taxonomy" id="688867"/>
    <lineage>
        <taxon>Bacteria</taxon>
        <taxon>Pseudomonadati</taxon>
        <taxon>Bacteroidota</taxon>
        <taxon>Cytophagia</taxon>
        <taxon>Cytophagales</taxon>
        <taxon>Fulvivirgaceae</taxon>
        <taxon>Ohtaekwangia</taxon>
    </lineage>
</organism>
<evidence type="ECO:0008006" key="4">
    <source>
        <dbReference type="Google" id="ProtNLM"/>
    </source>
</evidence>